<dbReference type="RefSeq" id="WP_213021107.1">
    <property type="nucleotide sequence ID" value="NZ_BORJ01000011.1"/>
</dbReference>
<dbReference type="Proteomes" id="UP000680670">
    <property type="component" value="Unassembled WGS sequence"/>
</dbReference>
<name>A0ABQ4L1J6_SIMTE</name>
<accession>A0ABQ4L1J6</accession>
<dbReference type="EMBL" id="BORJ01000011">
    <property type="protein sequence ID" value="GIN97842.1"/>
    <property type="molecule type" value="Genomic_DNA"/>
</dbReference>
<reference evidence="2 3" key="1">
    <citation type="submission" date="2021-03" db="EMBL/GenBank/DDBJ databases">
        <title>Antimicrobial resistance genes in bacteria isolated from Japanese honey, and their potential for conferring macrolide and lincosamide resistance in the American foulbrood pathogen Paenibacillus larvae.</title>
        <authorList>
            <person name="Okamoto M."/>
            <person name="Kumagai M."/>
            <person name="Kanamori H."/>
            <person name="Takamatsu D."/>
        </authorList>
    </citation>
    <scope>NUCLEOTIDE SEQUENCE [LARGE SCALE GENOMIC DNA]</scope>
    <source>
        <strain evidence="2 3">J6TS1</strain>
    </source>
</reference>
<evidence type="ECO:0000256" key="1">
    <source>
        <dbReference type="SAM" id="MobiDB-lite"/>
    </source>
</evidence>
<feature type="compositionally biased region" description="Basic residues" evidence="1">
    <location>
        <begin position="72"/>
        <end position="83"/>
    </location>
</feature>
<gene>
    <name evidence="2" type="ORF">J6TS1_37120</name>
</gene>
<sequence>MHGMTQSVLSDWKRTNGLITAEIEGVSTEIYRKLKKQGMTDRKIAKKFKTYSKILTAWKRQNFQESELKMLNKNRGRKNHKKSEKVDKG</sequence>
<evidence type="ECO:0000313" key="2">
    <source>
        <dbReference type="EMBL" id="GIN97842.1"/>
    </source>
</evidence>
<protein>
    <submittedName>
        <fullName evidence="2">Uncharacterized protein</fullName>
    </submittedName>
</protein>
<keyword evidence="3" id="KW-1185">Reference proteome</keyword>
<feature type="region of interest" description="Disordered" evidence="1">
    <location>
        <begin position="69"/>
        <end position="89"/>
    </location>
</feature>
<organism evidence="2 3">
    <name type="scientific">Siminovitchia terrae</name>
    <name type="common">Bacillus terrae</name>
    <dbReference type="NCBI Taxonomy" id="1914933"/>
    <lineage>
        <taxon>Bacteria</taxon>
        <taxon>Bacillati</taxon>
        <taxon>Bacillota</taxon>
        <taxon>Bacilli</taxon>
        <taxon>Bacillales</taxon>
        <taxon>Bacillaceae</taxon>
        <taxon>Siminovitchia</taxon>
    </lineage>
</organism>
<evidence type="ECO:0000313" key="3">
    <source>
        <dbReference type="Proteomes" id="UP000680670"/>
    </source>
</evidence>
<proteinExistence type="predicted"/>
<comment type="caution">
    <text evidence="2">The sequence shown here is derived from an EMBL/GenBank/DDBJ whole genome shotgun (WGS) entry which is preliminary data.</text>
</comment>